<reference evidence="2" key="1">
    <citation type="submission" date="2019-09" db="EMBL/GenBank/DDBJ databases">
        <title>Draft genome information of white flower Hibiscus syriacus.</title>
        <authorList>
            <person name="Kim Y.-M."/>
        </authorList>
    </citation>
    <scope>NUCLEOTIDE SEQUENCE [LARGE SCALE GENOMIC DNA]</scope>
    <source>
        <strain evidence="2">YM2019G1</strain>
    </source>
</reference>
<dbReference type="InterPro" id="IPR002109">
    <property type="entry name" value="Glutaredoxin"/>
</dbReference>
<evidence type="ECO:0000313" key="2">
    <source>
        <dbReference type="EMBL" id="KAE8664185.1"/>
    </source>
</evidence>
<sequence length="240" mass="27184">MQGRRGFLKKLKFNPTKINTLKQGLAFHQHTVSNQNCKTNNVDVKDRKDDELDVEHPCLTDFEEKCPPGGENAVVFYTTSLRGIRKTFEDCSRIKFLLDSFKVSVHERDVSMDKGFREELWNMLGGRVIPPKLFVKGRYIGGADEVVGLHEQGKLKKLLEEMPSSGNIIGNNVCSCCGNLRFLICSSCNGSRKVYEEKGCDHDHDDDDDGDDDDHHHHEFCIKRCNDCNENGLIKCPSCS</sequence>
<keyword evidence="3" id="KW-1185">Reference proteome</keyword>
<dbReference type="EMBL" id="VEPZ02001659">
    <property type="protein sequence ID" value="KAE8664185.1"/>
    <property type="molecule type" value="Genomic_DNA"/>
</dbReference>
<gene>
    <name evidence="2" type="ORF">F3Y22_tig00112852pilonHSYRG00061</name>
</gene>
<dbReference type="PANTHER" id="PTHR45669:SF14">
    <property type="entry name" value="EMB|CAB81925.1-RELATED"/>
    <property type="match status" value="1"/>
</dbReference>
<organism evidence="2 3">
    <name type="scientific">Hibiscus syriacus</name>
    <name type="common">Rose of Sharon</name>
    <dbReference type="NCBI Taxonomy" id="106335"/>
    <lineage>
        <taxon>Eukaryota</taxon>
        <taxon>Viridiplantae</taxon>
        <taxon>Streptophyta</taxon>
        <taxon>Embryophyta</taxon>
        <taxon>Tracheophyta</taxon>
        <taxon>Spermatophyta</taxon>
        <taxon>Magnoliopsida</taxon>
        <taxon>eudicotyledons</taxon>
        <taxon>Gunneridae</taxon>
        <taxon>Pentapetalae</taxon>
        <taxon>rosids</taxon>
        <taxon>malvids</taxon>
        <taxon>Malvales</taxon>
        <taxon>Malvaceae</taxon>
        <taxon>Malvoideae</taxon>
        <taxon>Hibiscus</taxon>
    </lineage>
</organism>
<dbReference type="AlphaFoldDB" id="A0A6A2XA78"/>
<dbReference type="Proteomes" id="UP000436088">
    <property type="component" value="Unassembled WGS sequence"/>
</dbReference>
<comment type="caution">
    <text evidence="2">The sequence shown here is derived from an EMBL/GenBank/DDBJ whole genome shotgun (WGS) entry which is preliminary data.</text>
</comment>
<proteinExistence type="predicted"/>
<protein>
    <submittedName>
        <fullName evidence="2">Ubiquitin carboxyl-terminal hydrolase 8-like</fullName>
    </submittedName>
</protein>
<evidence type="ECO:0000259" key="1">
    <source>
        <dbReference type="Pfam" id="PF00462"/>
    </source>
</evidence>
<accession>A0A6A2XA78</accession>
<dbReference type="InterPro" id="IPR036249">
    <property type="entry name" value="Thioredoxin-like_sf"/>
</dbReference>
<dbReference type="Gene3D" id="3.40.30.10">
    <property type="entry name" value="Glutaredoxin"/>
    <property type="match status" value="1"/>
</dbReference>
<dbReference type="CDD" id="cd03031">
    <property type="entry name" value="GRX_GRX_like"/>
    <property type="match status" value="1"/>
</dbReference>
<dbReference type="SUPFAM" id="SSF52833">
    <property type="entry name" value="Thioredoxin-like"/>
    <property type="match status" value="1"/>
</dbReference>
<dbReference type="PANTHER" id="PTHR45669">
    <property type="entry name" value="GLUTAREDOXIN DOMAIN-CONTAINING CYSTEINE-RICH PROTEIN CG12206-RELATED"/>
    <property type="match status" value="1"/>
</dbReference>
<dbReference type="GO" id="GO:0016787">
    <property type="term" value="F:hydrolase activity"/>
    <property type="evidence" value="ECO:0007669"/>
    <property type="project" value="UniProtKB-KW"/>
</dbReference>
<dbReference type="Pfam" id="PF23733">
    <property type="entry name" value="GRXCR1-2_C"/>
    <property type="match status" value="1"/>
</dbReference>
<feature type="domain" description="Glutaredoxin" evidence="1">
    <location>
        <begin position="74"/>
        <end position="140"/>
    </location>
</feature>
<evidence type="ECO:0000313" key="3">
    <source>
        <dbReference type="Proteomes" id="UP000436088"/>
    </source>
</evidence>
<name>A0A6A2XA78_HIBSY</name>
<dbReference type="PROSITE" id="PS51354">
    <property type="entry name" value="GLUTAREDOXIN_2"/>
    <property type="match status" value="1"/>
</dbReference>
<dbReference type="Pfam" id="PF00462">
    <property type="entry name" value="Glutaredoxin"/>
    <property type="match status" value="1"/>
</dbReference>